<organism evidence="1 2">
    <name type="scientific">Scortum barcoo</name>
    <name type="common">barcoo grunter</name>
    <dbReference type="NCBI Taxonomy" id="214431"/>
    <lineage>
        <taxon>Eukaryota</taxon>
        <taxon>Metazoa</taxon>
        <taxon>Chordata</taxon>
        <taxon>Craniata</taxon>
        <taxon>Vertebrata</taxon>
        <taxon>Euteleostomi</taxon>
        <taxon>Actinopterygii</taxon>
        <taxon>Neopterygii</taxon>
        <taxon>Teleostei</taxon>
        <taxon>Neoteleostei</taxon>
        <taxon>Acanthomorphata</taxon>
        <taxon>Eupercaria</taxon>
        <taxon>Centrarchiformes</taxon>
        <taxon>Terapontoidei</taxon>
        <taxon>Terapontidae</taxon>
        <taxon>Scortum</taxon>
    </lineage>
</organism>
<reference evidence="1" key="1">
    <citation type="submission" date="2022-04" db="EMBL/GenBank/DDBJ databases">
        <title>Jade perch genome.</title>
        <authorList>
            <person name="Chao B."/>
        </authorList>
    </citation>
    <scope>NUCLEOTIDE SEQUENCE</scope>
    <source>
        <strain evidence="1">CB-2022</strain>
    </source>
</reference>
<protein>
    <submittedName>
        <fullName evidence="1">Uncharacterized protein</fullName>
    </submittedName>
</protein>
<dbReference type="EMBL" id="CM041534">
    <property type="protein sequence ID" value="KAI3373650.1"/>
    <property type="molecule type" value="Genomic_DNA"/>
</dbReference>
<gene>
    <name evidence="1" type="ORF">L3Q82_022241</name>
</gene>
<evidence type="ECO:0000313" key="2">
    <source>
        <dbReference type="Proteomes" id="UP000831701"/>
    </source>
</evidence>
<proteinExistence type="predicted"/>
<comment type="caution">
    <text evidence="1">The sequence shown here is derived from an EMBL/GenBank/DDBJ whole genome shotgun (WGS) entry which is preliminary data.</text>
</comment>
<accession>A0ACB8X0R1</accession>
<name>A0ACB8X0R1_9TELE</name>
<dbReference type="Proteomes" id="UP000831701">
    <property type="component" value="Chromosome 4"/>
</dbReference>
<sequence>MSRLSLLQYAGRGKKSPIIGGHQHLKDFSRRDADVSDVSHFPSGFLLYIELQSFSFCFAVVECPDPNVMENGNVSPPQEKYFVDNETTYECYSGYTLRGSSRRVCLPNGKWSGSTPICSRHTTDDCADPGIPAGASRAGNIFRIDDKVTYTCNGNLFLVGSSMTSFTVVPNYEIVFFSSEVFEIGNILDFIDGRINVSTIVEGLENFQTGNRNADGTNLNLVFMTFLELMAVIKYKVAVEDFKEHHHVLIIFTDGAYNMGGSPEHTVARMKNIVGERETQSREQYLDIFIFGIGAEIFDDHLQPLTAGTRGRHYFRMRDIQSLSDTFKEMIDEQDVKGLCGLHKDDDFNTRKKYPWLASIFVQSAGASQKCLGSLVTPQFVLTAAQCFPFGVLPEHIRVNIDDGHSKVKRVKKLIIHPNYNVSAKVDQGIKEFYDYDVALVQLQADVNISTSVRPICIPCTQETNNALHLVGVTTCKEQEQYLLQNLIERLSFLTKTGNTVEKKQVSAKLGQTRDECIKHALQAPGITTTNPKDVVTDNFLCTGGLNPLTDHIACTGDGGSAVFKNYEHRTVQHKVTNDLFCRLHWSAGEPKICAGMVV</sequence>
<keyword evidence="2" id="KW-1185">Reference proteome</keyword>
<evidence type="ECO:0000313" key="1">
    <source>
        <dbReference type="EMBL" id="KAI3373650.1"/>
    </source>
</evidence>